<dbReference type="InterPro" id="IPR011889">
    <property type="entry name" value="Liste_lipo_26"/>
</dbReference>
<dbReference type="EMBL" id="AEDQ01000021">
    <property type="protein sequence ID" value="EFL44010.1"/>
    <property type="molecule type" value="Genomic_DNA"/>
</dbReference>
<feature type="non-terminal residue" evidence="2">
    <location>
        <position position="702"/>
    </location>
</feature>
<protein>
    <submittedName>
        <fullName evidence="2">Bacterial surface protein 26-residue PARCEL repeat (3 repeats)</fullName>
    </submittedName>
</protein>
<proteinExistence type="predicted"/>
<evidence type="ECO:0000259" key="1">
    <source>
        <dbReference type="Pfam" id="PF18885"/>
    </source>
</evidence>
<evidence type="ECO:0000313" key="3">
    <source>
        <dbReference type="Proteomes" id="UP000004431"/>
    </source>
</evidence>
<comment type="caution">
    <text evidence="2">The sequence shown here is derived from an EMBL/GenBank/DDBJ whole genome shotgun (WGS) entry which is preliminary data.</text>
</comment>
<reference evidence="2 3" key="1">
    <citation type="submission" date="2010-08" db="EMBL/GenBank/DDBJ databases">
        <authorList>
            <person name="Durkin A.S."/>
            <person name="Madupu R."/>
            <person name="Torralba M."/>
            <person name="Gillis M."/>
            <person name="Methe B."/>
            <person name="Sutton G."/>
            <person name="Nelson K.E."/>
        </authorList>
    </citation>
    <scope>NUCLEOTIDE SEQUENCE [LARGE SCALE GENOMIC DNA]</scope>
    <source>
        <strain evidence="2 3">PB189-T1-4</strain>
    </source>
</reference>
<organism evidence="2 3">
    <name type="scientific">Fannyhessea vaginae PB189-T1-4</name>
    <dbReference type="NCBI Taxonomy" id="866774"/>
    <lineage>
        <taxon>Bacteria</taxon>
        <taxon>Bacillati</taxon>
        <taxon>Actinomycetota</taxon>
        <taxon>Coriobacteriia</taxon>
        <taxon>Coriobacteriales</taxon>
        <taxon>Atopobiaceae</taxon>
        <taxon>Fannyhessea</taxon>
    </lineage>
</organism>
<gene>
    <name evidence="2" type="ORF">HMPREF9248_0804</name>
</gene>
<dbReference type="InterPro" id="IPR005046">
    <property type="entry name" value="DUF285"/>
</dbReference>
<dbReference type="InterPro" id="IPR043708">
    <property type="entry name" value="DUF5648"/>
</dbReference>
<dbReference type="Pfam" id="PF18885">
    <property type="entry name" value="DUF5648"/>
    <property type="match status" value="1"/>
</dbReference>
<dbReference type="NCBIfam" id="TIGR02167">
    <property type="entry name" value="Liste_lipo_26"/>
    <property type="match status" value="2"/>
</dbReference>
<dbReference type="Proteomes" id="UP000004431">
    <property type="component" value="Unassembled WGS sequence"/>
</dbReference>
<dbReference type="Pfam" id="PF03382">
    <property type="entry name" value="DUF285"/>
    <property type="match status" value="1"/>
</dbReference>
<sequence>MTARYMYSKQHSSKAKHTYDSCSLACINPAQFAPYNRAWYGKSLCVVGISLACACSAVCVGLNNAAFADESVGQSSATTLDQQQTPKRTLTKKDVEAMAGCVATIEGDKLVIAPQNNAADGVISKDQKKDNFDALRSVITKADAQGKTLEFRGNIYGYGNISELFRESKISSLGNINRFDVSNVTNTQLLFYKCSNLTCTLDALSSWNTSHLKSLRGMFAECSSISGTFKGLSTWNTSNVKDMSYLFLDCEKLTGSFEPLASWNTSNVKNMRMLFCNCKNITGSFAPLASWNTSNVTNMNNMFHKCKGITGSLTPLNSWNTSNVKDMGGMFYYCESLSGVNDLNNWDIHNVVNGENPGGYLEAFSLKYMFGGYDVEGVGNGKDFVLNFSNKSFDNNVSTNKMFKCLRGTLVATNWHNFKLPHNDNFYLAKNGQILGDDPEIKFTFVTDDTTGLTDIDYVTEKGHYAIKPYNVTVTYKTPDGKTCTKTVTLKYARALKKPGTENQVDKPATFDLAEQEVYRTAVQAIVQYDIDGLKKEHPNWIITDKYHVGAKQPETLPTTIDEVKNITIDLGQITVNQEHKPKLEPELTALYRLYNPYTHEHFFTAETVENDNLVRLGWKSEGGVGYVYKHGEKGGVYRLYNPTTGEHHYTMNEDEVATCVKAGWKSEGVKWFSAQNKDVTLNKLYSMYNPYEKKFYHHYTA</sequence>
<name>A0ABP2J475_9ACTN</name>
<accession>A0ABP2J475</accession>
<keyword evidence="3" id="KW-1185">Reference proteome</keyword>
<evidence type="ECO:0000313" key="2">
    <source>
        <dbReference type="EMBL" id="EFL44010.1"/>
    </source>
</evidence>
<feature type="domain" description="DUF5648" evidence="1">
    <location>
        <begin position="591"/>
        <end position="701"/>
    </location>
</feature>